<dbReference type="Pfam" id="PF00440">
    <property type="entry name" value="TetR_N"/>
    <property type="match status" value="1"/>
</dbReference>
<evidence type="ECO:0000256" key="1">
    <source>
        <dbReference type="ARBA" id="ARBA00023125"/>
    </source>
</evidence>
<dbReference type="HOGENOM" id="CLU_081861_0_0_12"/>
<dbReference type="Gene3D" id="1.10.357.10">
    <property type="entry name" value="Tetracycline Repressor, domain 2"/>
    <property type="match status" value="1"/>
</dbReference>
<sequence length="214" mass="24939">MKKSQQRLKTHRALMVAAIKLMSDDRSFSSISLREVTREAGVVPATFYRHFNEMEDLAVELVEYCFRPMENLVAGVRARRLTARQLVYESVGTFLRFARRHRRYFLFLTKERLGGRARVRARIREEIHDMSMILGHDLIGLPEWQGVPISIGIEVARMIMDQMMLMLDEVLDLPPGEDKEEVKIIARARKRVWILLRGGISYKERLDNKKAPQA</sequence>
<dbReference type="InterPro" id="IPR050692">
    <property type="entry name" value="HTH_transcr_repressor_FabR"/>
</dbReference>
<evidence type="ECO:0000313" key="4">
    <source>
        <dbReference type="EMBL" id="AFM13097.1"/>
    </source>
</evidence>
<feature type="DNA-binding region" description="H-T-H motif" evidence="2">
    <location>
        <begin position="32"/>
        <end position="51"/>
    </location>
</feature>
<evidence type="ECO:0000259" key="3">
    <source>
        <dbReference type="PROSITE" id="PS50977"/>
    </source>
</evidence>
<dbReference type="GO" id="GO:0003677">
    <property type="term" value="F:DNA binding"/>
    <property type="evidence" value="ECO:0007669"/>
    <property type="project" value="UniProtKB-UniRule"/>
</dbReference>
<dbReference type="PANTHER" id="PTHR47752">
    <property type="entry name" value="HTH-TYPE TRANSCRIPTIONAL REPRESSOR FABR"/>
    <property type="match status" value="1"/>
</dbReference>
<gene>
    <name evidence="4" type="ordered locus">Turpa_2455</name>
</gene>
<dbReference type="InterPro" id="IPR009057">
    <property type="entry name" value="Homeodomain-like_sf"/>
</dbReference>
<dbReference type="Proteomes" id="UP000006048">
    <property type="component" value="Chromosome"/>
</dbReference>
<dbReference type="Gene3D" id="1.10.10.60">
    <property type="entry name" value="Homeodomain-like"/>
    <property type="match status" value="1"/>
</dbReference>
<dbReference type="KEGG" id="tpx:Turpa_2455"/>
<protein>
    <submittedName>
        <fullName evidence="4">Transcriptional regulator, TetR family</fullName>
    </submittedName>
</protein>
<dbReference type="STRING" id="869212.Turpa_2455"/>
<organism evidence="4 5">
    <name type="scientific">Turneriella parva (strain ATCC BAA-1111 / DSM 21527 / NCTC 11395 / H)</name>
    <name type="common">Leptospira parva</name>
    <dbReference type="NCBI Taxonomy" id="869212"/>
    <lineage>
        <taxon>Bacteria</taxon>
        <taxon>Pseudomonadati</taxon>
        <taxon>Spirochaetota</taxon>
        <taxon>Spirochaetia</taxon>
        <taxon>Leptospirales</taxon>
        <taxon>Leptospiraceae</taxon>
        <taxon>Turneriella</taxon>
    </lineage>
</organism>
<accession>I4B740</accession>
<reference evidence="4 5" key="1">
    <citation type="submission" date="2012-06" db="EMBL/GenBank/DDBJ databases">
        <title>The complete chromosome of genome of Turneriella parva DSM 21527.</title>
        <authorList>
            <consortium name="US DOE Joint Genome Institute (JGI-PGF)"/>
            <person name="Lucas S."/>
            <person name="Han J."/>
            <person name="Lapidus A."/>
            <person name="Bruce D."/>
            <person name="Goodwin L."/>
            <person name="Pitluck S."/>
            <person name="Peters L."/>
            <person name="Kyrpides N."/>
            <person name="Mavromatis K."/>
            <person name="Ivanova N."/>
            <person name="Mikhailova N."/>
            <person name="Chertkov O."/>
            <person name="Detter J.C."/>
            <person name="Tapia R."/>
            <person name="Han C."/>
            <person name="Land M."/>
            <person name="Hauser L."/>
            <person name="Markowitz V."/>
            <person name="Cheng J.-F."/>
            <person name="Hugenholtz P."/>
            <person name="Woyke T."/>
            <person name="Wu D."/>
            <person name="Gronow S."/>
            <person name="Wellnitz S."/>
            <person name="Brambilla E."/>
            <person name="Klenk H.-P."/>
            <person name="Eisen J.A."/>
        </authorList>
    </citation>
    <scope>NUCLEOTIDE SEQUENCE [LARGE SCALE GENOMIC DNA]</scope>
    <source>
        <strain evidence="5">ATCC BAA-1111 / DSM 21527 / NCTC 11395 / H</strain>
    </source>
</reference>
<dbReference type="OrthoDB" id="9810250at2"/>
<evidence type="ECO:0000313" key="5">
    <source>
        <dbReference type="Proteomes" id="UP000006048"/>
    </source>
</evidence>
<proteinExistence type="predicted"/>
<dbReference type="SUPFAM" id="SSF46689">
    <property type="entry name" value="Homeodomain-like"/>
    <property type="match status" value="1"/>
</dbReference>
<dbReference type="PANTHER" id="PTHR47752:SF1">
    <property type="entry name" value="HTH-TYPE TRANSCRIPTIONAL REPRESSOR FABR"/>
    <property type="match status" value="1"/>
</dbReference>
<feature type="domain" description="HTH tetR-type" evidence="3">
    <location>
        <begin position="8"/>
        <end position="69"/>
    </location>
</feature>
<dbReference type="RefSeq" id="WP_014803603.1">
    <property type="nucleotide sequence ID" value="NC_018020.1"/>
</dbReference>
<keyword evidence="5" id="KW-1185">Reference proteome</keyword>
<dbReference type="PROSITE" id="PS50977">
    <property type="entry name" value="HTH_TETR_2"/>
    <property type="match status" value="1"/>
</dbReference>
<evidence type="ECO:0000256" key="2">
    <source>
        <dbReference type="PROSITE-ProRule" id="PRU00335"/>
    </source>
</evidence>
<dbReference type="InterPro" id="IPR001647">
    <property type="entry name" value="HTH_TetR"/>
</dbReference>
<dbReference type="EMBL" id="CP002959">
    <property type="protein sequence ID" value="AFM13097.1"/>
    <property type="molecule type" value="Genomic_DNA"/>
</dbReference>
<keyword evidence="1 2" id="KW-0238">DNA-binding</keyword>
<name>I4B740_TURPD</name>
<dbReference type="AlphaFoldDB" id="I4B740"/>
<dbReference type="PATRIC" id="fig|869212.3.peg.2471"/>